<dbReference type="Gene3D" id="3.30.990.10">
    <property type="entry name" value="Formiminotransferase, N-terminal subdomain"/>
    <property type="match status" value="1"/>
</dbReference>
<keyword evidence="3" id="KW-1185">Reference proteome</keyword>
<name>A0AAN8WSG7_HALRR</name>
<dbReference type="InterPro" id="IPR051623">
    <property type="entry name" value="FTCD"/>
</dbReference>
<accession>A0AAN8WSG7</accession>
<dbReference type="AlphaFoldDB" id="A0AAN8WSG7"/>
<evidence type="ECO:0000313" key="3">
    <source>
        <dbReference type="Proteomes" id="UP001381693"/>
    </source>
</evidence>
<dbReference type="GO" id="GO:0005542">
    <property type="term" value="F:folic acid binding"/>
    <property type="evidence" value="ECO:0007669"/>
    <property type="project" value="InterPro"/>
</dbReference>
<proteinExistence type="predicted"/>
<dbReference type="PANTHER" id="PTHR12234">
    <property type="entry name" value="FORMIMINOTRANSFERASE-CYCLODEAMINASE"/>
    <property type="match status" value="1"/>
</dbReference>
<gene>
    <name evidence="2" type="ORF">SK128_012166</name>
</gene>
<evidence type="ECO:0000313" key="2">
    <source>
        <dbReference type="EMBL" id="KAK7070202.1"/>
    </source>
</evidence>
<protein>
    <recommendedName>
        <fullName evidence="1">Formiminotransferase N-terminal subdomain domain-containing protein</fullName>
    </recommendedName>
</protein>
<dbReference type="SUPFAM" id="SSF55116">
    <property type="entry name" value="Formiminotransferase domain of formiminotransferase-cyclodeaminase"/>
    <property type="match status" value="1"/>
</dbReference>
<dbReference type="Proteomes" id="UP001381693">
    <property type="component" value="Unassembled WGS sequence"/>
</dbReference>
<organism evidence="2 3">
    <name type="scientific">Halocaridina rubra</name>
    <name type="common">Hawaiian red shrimp</name>
    <dbReference type="NCBI Taxonomy" id="373956"/>
    <lineage>
        <taxon>Eukaryota</taxon>
        <taxon>Metazoa</taxon>
        <taxon>Ecdysozoa</taxon>
        <taxon>Arthropoda</taxon>
        <taxon>Crustacea</taxon>
        <taxon>Multicrustacea</taxon>
        <taxon>Malacostraca</taxon>
        <taxon>Eumalacostraca</taxon>
        <taxon>Eucarida</taxon>
        <taxon>Decapoda</taxon>
        <taxon>Pleocyemata</taxon>
        <taxon>Caridea</taxon>
        <taxon>Atyoidea</taxon>
        <taxon>Atyidae</taxon>
        <taxon>Halocaridina</taxon>
    </lineage>
</organism>
<dbReference type="InterPro" id="IPR022384">
    <property type="entry name" value="FormiminoTrfase_cat_dom_sf"/>
</dbReference>
<comment type="caution">
    <text evidence="2">The sequence shown here is derived from an EMBL/GenBank/DDBJ whole genome shotgun (WGS) entry which is preliminary data.</text>
</comment>
<evidence type="ECO:0000259" key="1">
    <source>
        <dbReference type="SMART" id="SM01222"/>
    </source>
</evidence>
<reference evidence="2 3" key="1">
    <citation type="submission" date="2023-11" db="EMBL/GenBank/DDBJ databases">
        <title>Halocaridina rubra genome assembly.</title>
        <authorList>
            <person name="Smith C."/>
        </authorList>
    </citation>
    <scope>NUCLEOTIDE SEQUENCE [LARGE SCALE GENOMIC DNA]</scope>
    <source>
        <strain evidence="2">EP-1</strain>
        <tissue evidence="2">Whole</tissue>
    </source>
</reference>
<dbReference type="InterPro" id="IPR037064">
    <property type="entry name" value="Formiminotransferase_N_sf"/>
</dbReference>
<dbReference type="EMBL" id="JAXCGZ010015482">
    <property type="protein sequence ID" value="KAK7070202.1"/>
    <property type="molecule type" value="Genomic_DNA"/>
</dbReference>
<dbReference type="SMART" id="SM01222">
    <property type="entry name" value="FTCD_N"/>
    <property type="match status" value="1"/>
</dbReference>
<sequence length="74" mass="7806">MSTIIDAISDAVRGTPGVTLLDVDPGHSTNRTVHTFVGDPISIVEGALNAAKVAFKLINMTKHKGNKASIFSEE</sequence>
<dbReference type="PANTHER" id="PTHR12234:SF0">
    <property type="entry name" value="FORMIMIDOYLTRANSFERASE-CYCLODEAMINASE"/>
    <property type="match status" value="1"/>
</dbReference>
<dbReference type="GO" id="GO:0016740">
    <property type="term" value="F:transferase activity"/>
    <property type="evidence" value="ECO:0007669"/>
    <property type="project" value="InterPro"/>
</dbReference>
<dbReference type="InterPro" id="IPR012886">
    <property type="entry name" value="Formiminotransferase_N"/>
</dbReference>
<dbReference type="Pfam" id="PF07837">
    <property type="entry name" value="FTCD_N"/>
    <property type="match status" value="1"/>
</dbReference>
<feature type="domain" description="Formiminotransferase N-terminal subdomain" evidence="1">
    <location>
        <begin position="2"/>
        <end position="73"/>
    </location>
</feature>